<feature type="region of interest" description="Disordered" evidence="5">
    <location>
        <begin position="366"/>
        <end position="401"/>
    </location>
</feature>
<dbReference type="InterPro" id="IPR022735">
    <property type="entry name" value="bMERB_dom"/>
</dbReference>
<dbReference type="Proteomes" id="UP000472270">
    <property type="component" value="Unassembled WGS sequence"/>
</dbReference>
<evidence type="ECO:0000259" key="6">
    <source>
        <dbReference type="PROSITE" id="PS50021"/>
    </source>
</evidence>
<feature type="domain" description="BMERB" evidence="8">
    <location>
        <begin position="565"/>
        <end position="716"/>
    </location>
</feature>
<dbReference type="SMART" id="SM01203">
    <property type="entry name" value="DUF3585"/>
    <property type="match status" value="1"/>
</dbReference>
<evidence type="ECO:0000256" key="1">
    <source>
        <dbReference type="ARBA" id="ARBA00004177"/>
    </source>
</evidence>
<keyword evidence="2" id="KW-0597">Phosphoprotein</keyword>
<dbReference type="Pfam" id="PF12130">
    <property type="entry name" value="bMERB_dom"/>
    <property type="match status" value="1"/>
</dbReference>
<dbReference type="Gene3D" id="1.10.418.10">
    <property type="entry name" value="Calponin-like domain"/>
    <property type="match status" value="1"/>
</dbReference>
<protein>
    <submittedName>
        <fullName evidence="9">EH domain-binding protein 1-like</fullName>
    </submittedName>
</protein>
<dbReference type="CDD" id="cd21254">
    <property type="entry name" value="CH_EHBP1"/>
    <property type="match status" value="1"/>
</dbReference>
<dbReference type="Pfam" id="PF10358">
    <property type="entry name" value="NT-C2"/>
    <property type="match status" value="1"/>
</dbReference>
<evidence type="ECO:0000256" key="3">
    <source>
        <dbReference type="ARBA" id="ARBA00022753"/>
    </source>
</evidence>
<dbReference type="PROSITE" id="PS51840">
    <property type="entry name" value="C2_NT"/>
    <property type="match status" value="1"/>
</dbReference>
<dbReference type="SMART" id="SM00033">
    <property type="entry name" value="CH"/>
    <property type="match status" value="1"/>
</dbReference>
<name>A0A673KPU8_9TELE</name>
<dbReference type="InterPro" id="IPR001715">
    <property type="entry name" value="CH_dom"/>
</dbReference>
<dbReference type="InterPro" id="IPR050540">
    <property type="entry name" value="F-actin_Monoox_Mical"/>
</dbReference>
<accession>A0A673KPU8</accession>
<keyword evidence="4" id="KW-0175">Coiled coil</keyword>
<evidence type="ECO:0000259" key="8">
    <source>
        <dbReference type="PROSITE" id="PS51848"/>
    </source>
</evidence>
<dbReference type="GO" id="GO:0005768">
    <property type="term" value="C:endosome"/>
    <property type="evidence" value="ECO:0007669"/>
    <property type="project" value="UniProtKB-SubCell"/>
</dbReference>
<dbReference type="Pfam" id="PF00307">
    <property type="entry name" value="CH"/>
    <property type="match status" value="1"/>
</dbReference>
<proteinExistence type="predicted"/>
<dbReference type="PROSITE" id="PS51848">
    <property type="entry name" value="BMERB"/>
    <property type="match status" value="1"/>
</dbReference>
<feature type="compositionally biased region" description="Polar residues" evidence="5">
    <location>
        <begin position="499"/>
        <end position="512"/>
    </location>
</feature>
<feature type="compositionally biased region" description="Basic and acidic residues" evidence="5">
    <location>
        <begin position="713"/>
        <end position="735"/>
    </location>
</feature>
<evidence type="ECO:0000256" key="2">
    <source>
        <dbReference type="ARBA" id="ARBA00022553"/>
    </source>
</evidence>
<dbReference type="InterPro" id="IPR036872">
    <property type="entry name" value="CH_dom_sf"/>
</dbReference>
<feature type="compositionally biased region" description="Basic and acidic residues" evidence="5">
    <location>
        <begin position="438"/>
        <end position="456"/>
    </location>
</feature>
<feature type="region of interest" description="Disordered" evidence="5">
    <location>
        <begin position="704"/>
        <end position="735"/>
    </location>
</feature>
<keyword evidence="3" id="KW-0967">Endosome</keyword>
<dbReference type="PROSITE" id="PS50021">
    <property type="entry name" value="CH"/>
    <property type="match status" value="1"/>
</dbReference>
<gene>
    <name evidence="9" type="primary">LOC107715969</name>
</gene>
<feature type="region of interest" description="Disordered" evidence="5">
    <location>
        <begin position="493"/>
        <end position="512"/>
    </location>
</feature>
<evidence type="ECO:0000256" key="5">
    <source>
        <dbReference type="SAM" id="MobiDB-lite"/>
    </source>
</evidence>
<dbReference type="FunFam" id="1.10.418.10:FF:000023">
    <property type="entry name" value="EH domain-binding protein 1 isoform X1"/>
    <property type="match status" value="1"/>
</dbReference>
<keyword evidence="10" id="KW-1185">Reference proteome</keyword>
<reference evidence="9" key="2">
    <citation type="submission" date="2025-09" db="UniProtKB">
        <authorList>
            <consortium name="Ensembl"/>
        </authorList>
    </citation>
    <scope>IDENTIFICATION</scope>
</reference>
<dbReference type="PANTHER" id="PTHR23167:SF43">
    <property type="entry name" value="EH DOMAIN-BINDING PROTEIN 1"/>
    <property type="match status" value="1"/>
</dbReference>
<dbReference type="PANTHER" id="PTHR23167">
    <property type="entry name" value="CALPONIN HOMOLOGY DOMAIN-CONTAINING PROTEIN DDB_G0272472-RELATED"/>
    <property type="match status" value="1"/>
</dbReference>
<comment type="subcellular location">
    <subcellularLocation>
        <location evidence="1">Endosome</location>
    </subcellularLocation>
</comment>
<dbReference type="SUPFAM" id="SSF47576">
    <property type="entry name" value="Calponin-homology domain, CH-domain"/>
    <property type="match status" value="1"/>
</dbReference>
<reference evidence="9" key="1">
    <citation type="submission" date="2025-08" db="UniProtKB">
        <authorList>
            <consortium name="Ensembl"/>
        </authorList>
    </citation>
    <scope>IDENTIFICATION</scope>
</reference>
<organism evidence="9 10">
    <name type="scientific">Sinocyclocheilus rhinocerous</name>
    <dbReference type="NCBI Taxonomy" id="307959"/>
    <lineage>
        <taxon>Eukaryota</taxon>
        <taxon>Metazoa</taxon>
        <taxon>Chordata</taxon>
        <taxon>Craniata</taxon>
        <taxon>Vertebrata</taxon>
        <taxon>Euteleostomi</taxon>
        <taxon>Actinopterygii</taxon>
        <taxon>Neopterygii</taxon>
        <taxon>Teleostei</taxon>
        <taxon>Ostariophysi</taxon>
        <taxon>Cypriniformes</taxon>
        <taxon>Cyprinidae</taxon>
        <taxon>Cyprininae</taxon>
        <taxon>Sinocyclocheilus</taxon>
    </lineage>
</organism>
<feature type="region of interest" description="Disordered" evidence="5">
    <location>
        <begin position="190"/>
        <end position="212"/>
    </location>
</feature>
<sequence>MASVWKRLQRVGKHASKFQFVASYQELMVECTKKWQPDKLVVVWTRRSRRKSSKSHSWQPGIKNPYRGVVVWPVPENIEITVTLFKDPHAEEFEDKEWTFVIENESPSGRRKALATSCINMKQYASAMPTQTDVKLKFKPLSKKVVSATLQFSLSCIFLREGKATDEDMQSLASLMSMKQADIGNLDDFEEENEEDEENRPSPIPSPVLGGRPNASQSLLAWCREVTKNYRGVKITNFTTSWRNGLAFCALLHHFRPNLIDYKALNPQDIKENNKKAYDGFASLGISRLLEPSDMVLLAIPDKLTVMTYLYQIRAHFSGEELNVVQIEANSSCSTYKVGDFETDTNSSIDQDKFYAELNDIHREPTNQGAAATNGGHGVKEEQEVKSVMTSGGSGSLSAFPGEVLKDVVPSLRASTADRVSPAAPTESGQSGGLTAADTRDSREQHETPRPGERQTESGSPTWHTGSSLTNTHKLGFTYNRDTDLIKKKRASLRHFESDSTSDSSAQTNHTHTPAKLTQVIVNTSQYSPVIIMTTVPLVFKSYINPGCDASFQTSHHSPFLSFVLAQQKAFKDTSQYVVGELAALESEQRQIDTRASRVEKRLRYLMDTGNNKEEEESMMQEWFTLVNKKNALIRRQNQLSLLEKEHDLERRFELLNRELRAVLAIEDWQKTEAQKRREQLLLDELVILVNKRDALVRDLDAQEKEAEEEDEHLERTLEQNKGKMAKKEEKCVLQ</sequence>
<dbReference type="AlphaFoldDB" id="A0A673KPU8"/>
<evidence type="ECO:0000313" key="10">
    <source>
        <dbReference type="Proteomes" id="UP000472270"/>
    </source>
</evidence>
<evidence type="ECO:0000313" key="9">
    <source>
        <dbReference type="Ensembl" id="ENSSRHP00000064998.1"/>
    </source>
</evidence>
<feature type="region of interest" description="Disordered" evidence="5">
    <location>
        <begin position="415"/>
        <end position="475"/>
    </location>
</feature>
<feature type="domain" description="Calponin-homology (CH)" evidence="6">
    <location>
        <begin position="213"/>
        <end position="318"/>
    </location>
</feature>
<evidence type="ECO:0000259" key="7">
    <source>
        <dbReference type="PROSITE" id="PS51840"/>
    </source>
</evidence>
<evidence type="ECO:0000256" key="4">
    <source>
        <dbReference type="ARBA" id="ARBA00023054"/>
    </source>
</evidence>
<dbReference type="InterPro" id="IPR019448">
    <property type="entry name" value="NT-C2"/>
</dbReference>
<dbReference type="Ensembl" id="ENSSRHT00000066789.1">
    <property type="protein sequence ID" value="ENSSRHP00000064998.1"/>
    <property type="gene ID" value="ENSSRHG00000031004.1"/>
</dbReference>
<feature type="compositionally biased region" description="Polar residues" evidence="5">
    <location>
        <begin position="457"/>
        <end position="473"/>
    </location>
</feature>
<feature type="domain" description="C2 NT-type" evidence="7">
    <location>
        <begin position="8"/>
        <end position="158"/>
    </location>
</feature>